<proteinExistence type="predicted"/>
<dbReference type="AlphaFoldDB" id="A0A1I6SI90"/>
<evidence type="ECO:0000256" key="1">
    <source>
        <dbReference type="ARBA" id="ARBA00004651"/>
    </source>
</evidence>
<evidence type="ECO:0000256" key="7">
    <source>
        <dbReference type="ARBA" id="ARBA00023136"/>
    </source>
</evidence>
<dbReference type="Proteomes" id="UP000198660">
    <property type="component" value="Unassembled WGS sequence"/>
</dbReference>
<dbReference type="EMBL" id="FPAA01000007">
    <property type="protein sequence ID" value="SFS76666.1"/>
    <property type="molecule type" value="Genomic_DNA"/>
</dbReference>
<feature type="transmembrane region" description="Helical" evidence="9">
    <location>
        <begin position="411"/>
        <end position="432"/>
    </location>
</feature>
<evidence type="ECO:0000256" key="6">
    <source>
        <dbReference type="ARBA" id="ARBA00022989"/>
    </source>
</evidence>
<keyword evidence="13" id="KW-1185">Reference proteome</keyword>
<keyword evidence="7 9" id="KW-0472">Membrane</keyword>
<protein>
    <submittedName>
        <fullName evidence="12">Dolichyl-phosphate-mannose-protein mannosyltransferase</fullName>
    </submittedName>
</protein>
<organism evidence="12 13">
    <name type="scientific">Marininema halotolerans</name>
    <dbReference type="NCBI Taxonomy" id="1155944"/>
    <lineage>
        <taxon>Bacteria</taxon>
        <taxon>Bacillati</taxon>
        <taxon>Bacillota</taxon>
        <taxon>Bacilli</taxon>
        <taxon>Bacillales</taxon>
        <taxon>Thermoactinomycetaceae</taxon>
        <taxon>Marininema</taxon>
    </lineage>
</organism>
<feature type="transmembrane region" description="Helical" evidence="9">
    <location>
        <begin position="444"/>
        <end position="463"/>
    </location>
</feature>
<gene>
    <name evidence="12" type="ORF">SAMN05444972_107112</name>
</gene>
<dbReference type="Pfam" id="PF24878">
    <property type="entry name" value="YkcB_C"/>
    <property type="match status" value="1"/>
</dbReference>
<keyword evidence="5 9" id="KW-0812">Transmembrane</keyword>
<dbReference type="InterPro" id="IPR056785">
    <property type="entry name" value="YkcA/B-like_C"/>
</dbReference>
<evidence type="ECO:0000256" key="5">
    <source>
        <dbReference type="ARBA" id="ARBA00022692"/>
    </source>
</evidence>
<reference evidence="13" key="1">
    <citation type="submission" date="2016-10" db="EMBL/GenBank/DDBJ databases">
        <authorList>
            <person name="Varghese N."/>
            <person name="Submissions S."/>
        </authorList>
    </citation>
    <scope>NUCLEOTIDE SEQUENCE [LARGE SCALE GENOMIC DNA]</scope>
    <source>
        <strain evidence="13">DSM 45789</strain>
    </source>
</reference>
<evidence type="ECO:0000313" key="13">
    <source>
        <dbReference type="Proteomes" id="UP000198660"/>
    </source>
</evidence>
<evidence type="ECO:0000259" key="10">
    <source>
        <dbReference type="Pfam" id="PF13231"/>
    </source>
</evidence>
<feature type="domain" description="Glycosyltransferase RgtA/B/C/D-like" evidence="10">
    <location>
        <begin position="65"/>
        <end position="223"/>
    </location>
</feature>
<evidence type="ECO:0000313" key="12">
    <source>
        <dbReference type="EMBL" id="SFS76666.1"/>
    </source>
</evidence>
<feature type="transmembrane region" description="Helical" evidence="9">
    <location>
        <begin position="353"/>
        <end position="374"/>
    </location>
</feature>
<evidence type="ECO:0000259" key="11">
    <source>
        <dbReference type="Pfam" id="PF24878"/>
    </source>
</evidence>
<comment type="subcellular location">
    <subcellularLocation>
        <location evidence="1">Cell membrane</location>
        <topology evidence="1">Multi-pass membrane protein</topology>
    </subcellularLocation>
</comment>
<dbReference type="PANTHER" id="PTHR33908">
    <property type="entry name" value="MANNOSYLTRANSFERASE YKCB-RELATED"/>
    <property type="match status" value="1"/>
</dbReference>
<keyword evidence="6 9" id="KW-1133">Transmembrane helix</keyword>
<feature type="compositionally biased region" description="Gly residues" evidence="8">
    <location>
        <begin position="263"/>
        <end position="276"/>
    </location>
</feature>
<feature type="transmembrane region" description="Helical" evidence="9">
    <location>
        <begin position="503"/>
        <end position="521"/>
    </location>
</feature>
<feature type="transmembrane region" description="Helical" evidence="9">
    <location>
        <begin position="469"/>
        <end position="491"/>
    </location>
</feature>
<feature type="transmembrane region" description="Helical" evidence="9">
    <location>
        <begin position="209"/>
        <end position="227"/>
    </location>
</feature>
<dbReference type="GO" id="GO:0010041">
    <property type="term" value="P:response to iron(III) ion"/>
    <property type="evidence" value="ECO:0007669"/>
    <property type="project" value="TreeGrafter"/>
</dbReference>
<dbReference type="RefSeq" id="WP_176392024.1">
    <property type="nucleotide sequence ID" value="NZ_FPAA01000007.1"/>
</dbReference>
<dbReference type="Pfam" id="PF13231">
    <property type="entry name" value="PMT_2"/>
    <property type="match status" value="1"/>
</dbReference>
<dbReference type="GO" id="GO:0016763">
    <property type="term" value="F:pentosyltransferase activity"/>
    <property type="evidence" value="ECO:0007669"/>
    <property type="project" value="TreeGrafter"/>
</dbReference>
<accession>A0A1I6SI90</accession>
<feature type="transmembrane region" description="Helical" evidence="9">
    <location>
        <begin position="116"/>
        <end position="132"/>
    </location>
</feature>
<feature type="compositionally biased region" description="Gly residues" evidence="8">
    <location>
        <begin position="317"/>
        <end position="338"/>
    </location>
</feature>
<dbReference type="PANTHER" id="PTHR33908:SF3">
    <property type="entry name" value="UNDECAPRENYL PHOSPHATE-ALPHA-4-AMINO-4-DEOXY-L-ARABINOSE ARABINOSYL TRANSFERASE"/>
    <property type="match status" value="1"/>
</dbReference>
<keyword evidence="2" id="KW-1003">Cell membrane</keyword>
<keyword evidence="3 12" id="KW-0328">Glycosyltransferase</keyword>
<feature type="transmembrane region" description="Helical" evidence="9">
    <location>
        <begin position="78"/>
        <end position="104"/>
    </location>
</feature>
<feature type="transmembrane region" description="Helical" evidence="9">
    <location>
        <begin position="138"/>
        <end position="154"/>
    </location>
</feature>
<dbReference type="GO" id="GO:0009103">
    <property type="term" value="P:lipopolysaccharide biosynthetic process"/>
    <property type="evidence" value="ECO:0007669"/>
    <property type="project" value="UniProtKB-ARBA"/>
</dbReference>
<evidence type="ECO:0000256" key="2">
    <source>
        <dbReference type="ARBA" id="ARBA00022475"/>
    </source>
</evidence>
<sequence length="679" mass="73075">MKSMMKRIDPLLFAILILATLLSAWNLSQVGYGNTYYAVTVKSMLESAHNFFFASYDAGGFVTVDKPPVALWIQAASAWIFGFSGWSILLPQVIAAVLSVALLYRLVAKRFGRTSGLIAALILALSPISVAVSRTNNLDTLLILVLLIATATLLRAAERGSVKWLLVTALIVGIGFNIKMLQAYLVLPAFFFVYLFGTRLSWGKKVLHLGLATILLVGVSLSWAVAVDATPKDQRPYIGSSENNTVMQLIVGHNGASRWSGPQHGGGGKGADGGGQALKDGSRPQMGGQDGPPPGGQGGSPPNGQPGQDGPPPKGKPGQGGQPDGKNRMGGGGPGGQSETGTPGLLRLFSSQLAGQIAWFLGMALFSIIALVRWKRPSLPLGKKASSVLLWVGWMLPMIVFFSFASFFHRYYLATLAPGIAALVGIGLPLMWKQYRQHVPGLKGWLLPLSLLVTGGVQSWILWGQRETIYTLPSVGMLVCTLLGVGTLLLLRHKKSVNRLGKQAVAGMMVLFLIAPLFWSITPIIHQSNNGLPAAGPELLSTHQQGRGPGKNQVDNKLISYLKKNHKNEKYWLAVDSSMQADPYALKTDRPIMAMGGFNGGDPILTVDKLKQMVDDGEVRYFLISTGEQNRQGPPQSSKQTAVTKWLQENGTVVPTKEWQSDSNGRNNQQLIEVKQGGE</sequence>
<evidence type="ECO:0000256" key="4">
    <source>
        <dbReference type="ARBA" id="ARBA00022679"/>
    </source>
</evidence>
<evidence type="ECO:0000256" key="8">
    <source>
        <dbReference type="SAM" id="MobiDB-lite"/>
    </source>
</evidence>
<feature type="domain" description="Putative mannosyltransferase YkcA/B-like C-terminal" evidence="11">
    <location>
        <begin position="558"/>
        <end position="650"/>
    </location>
</feature>
<dbReference type="InterPro" id="IPR050297">
    <property type="entry name" value="LipidA_mod_glycosyltrf_83"/>
</dbReference>
<name>A0A1I6SI90_9BACL</name>
<evidence type="ECO:0000256" key="3">
    <source>
        <dbReference type="ARBA" id="ARBA00022676"/>
    </source>
</evidence>
<feature type="compositionally biased region" description="Polar residues" evidence="8">
    <location>
        <begin position="661"/>
        <end position="671"/>
    </location>
</feature>
<feature type="region of interest" description="Disordered" evidence="8">
    <location>
        <begin position="255"/>
        <end position="343"/>
    </location>
</feature>
<keyword evidence="4 12" id="KW-0808">Transferase</keyword>
<feature type="transmembrane region" description="Helical" evidence="9">
    <location>
        <begin position="386"/>
        <end position="405"/>
    </location>
</feature>
<dbReference type="GO" id="GO:0005886">
    <property type="term" value="C:plasma membrane"/>
    <property type="evidence" value="ECO:0007669"/>
    <property type="project" value="UniProtKB-SubCell"/>
</dbReference>
<evidence type="ECO:0000256" key="9">
    <source>
        <dbReference type="SAM" id="Phobius"/>
    </source>
</evidence>
<feature type="region of interest" description="Disordered" evidence="8">
    <location>
        <begin position="653"/>
        <end position="679"/>
    </location>
</feature>
<dbReference type="InterPro" id="IPR038731">
    <property type="entry name" value="RgtA/B/C-like"/>
</dbReference>